<evidence type="ECO:0000259" key="1">
    <source>
        <dbReference type="Pfam" id="PF13556"/>
    </source>
</evidence>
<dbReference type="EMBL" id="JBHSFW010000005">
    <property type="protein sequence ID" value="MFC4619055.1"/>
    <property type="molecule type" value="Genomic_DNA"/>
</dbReference>
<accession>A0ABV9GQY2</accession>
<reference evidence="3" key="1">
    <citation type="journal article" date="2019" name="Int. J. Syst. Evol. Microbiol.">
        <title>The Global Catalogue of Microorganisms (GCM) 10K type strain sequencing project: providing services to taxonomists for standard genome sequencing and annotation.</title>
        <authorList>
            <consortium name="The Broad Institute Genomics Platform"/>
            <consortium name="The Broad Institute Genome Sequencing Center for Infectious Disease"/>
            <person name="Wu L."/>
            <person name="Ma J."/>
        </authorList>
    </citation>
    <scope>NUCLEOTIDE SEQUENCE [LARGE SCALE GENOMIC DNA]</scope>
    <source>
        <strain evidence="3">CGMCC 1.16306</strain>
    </source>
</reference>
<dbReference type="InterPro" id="IPR051448">
    <property type="entry name" value="CdaR-like_regulators"/>
</dbReference>
<evidence type="ECO:0000313" key="2">
    <source>
        <dbReference type="EMBL" id="MFC4619055.1"/>
    </source>
</evidence>
<dbReference type="PANTHER" id="PTHR33744:SF15">
    <property type="entry name" value="CARBOHYDRATE DIACID REGULATOR"/>
    <property type="match status" value="1"/>
</dbReference>
<organism evidence="2 3">
    <name type="scientific">Camelliibacillus cellulosilyticus</name>
    <dbReference type="NCBI Taxonomy" id="2174486"/>
    <lineage>
        <taxon>Bacteria</taxon>
        <taxon>Bacillati</taxon>
        <taxon>Bacillota</taxon>
        <taxon>Bacilli</taxon>
        <taxon>Bacillales</taxon>
        <taxon>Sporolactobacillaceae</taxon>
        <taxon>Camelliibacillus</taxon>
    </lineage>
</organism>
<dbReference type="InterPro" id="IPR042070">
    <property type="entry name" value="PucR_C-HTH_sf"/>
</dbReference>
<protein>
    <submittedName>
        <fullName evidence="2">PucR family transcriptional regulator</fullName>
    </submittedName>
</protein>
<dbReference type="PANTHER" id="PTHR33744">
    <property type="entry name" value="CARBOHYDRATE DIACID REGULATOR"/>
    <property type="match status" value="1"/>
</dbReference>
<evidence type="ECO:0000313" key="3">
    <source>
        <dbReference type="Proteomes" id="UP001596022"/>
    </source>
</evidence>
<dbReference type="InterPro" id="IPR025736">
    <property type="entry name" value="PucR_C-HTH_dom"/>
</dbReference>
<name>A0ABV9GQY2_9BACL</name>
<keyword evidence="3" id="KW-1185">Reference proteome</keyword>
<dbReference type="SUPFAM" id="SSF46689">
    <property type="entry name" value="Homeodomain-like"/>
    <property type="match status" value="1"/>
</dbReference>
<dbReference type="Proteomes" id="UP001596022">
    <property type="component" value="Unassembled WGS sequence"/>
</dbReference>
<dbReference type="RefSeq" id="WP_376846154.1">
    <property type="nucleotide sequence ID" value="NZ_JBHSFW010000005.1"/>
</dbReference>
<dbReference type="InterPro" id="IPR009057">
    <property type="entry name" value="Homeodomain-like_sf"/>
</dbReference>
<gene>
    <name evidence="2" type="ORF">ACFO4N_10055</name>
</gene>
<comment type="caution">
    <text evidence="2">The sequence shown here is derived from an EMBL/GenBank/DDBJ whole genome shotgun (WGS) entry which is preliminary data.</text>
</comment>
<dbReference type="Gene3D" id="1.10.10.2840">
    <property type="entry name" value="PucR C-terminal helix-turn-helix domain"/>
    <property type="match status" value="1"/>
</dbReference>
<dbReference type="Pfam" id="PF13556">
    <property type="entry name" value="HTH_30"/>
    <property type="match status" value="1"/>
</dbReference>
<sequence>MIDKLKAIYGQALIENTGEVANPTDFYWFVTQAGTSFGLRKSAITDTEYRLLSLQCQPVDTVPKPLSVDQRFWHALLFENITPSQTKEVQAFSFLHIACKKAPSDFETFEEAINAVFRKKPTILWKSARDVVLILPKRSSLQAAKEFVDLIAADFYIDVSVLVGPALKELTGAHHMYRLHDEWFKLARVTAPERRIFDVEGLAPLVLVDEASAPTLQGLYDSLFQVFVEEGPEMRESLIAFYECGLNLTTAAKALYIHRNSLQYRLDRFSEKTGLDPKAFSHAVFIYMGLTAFKRQTDRHEKS</sequence>
<proteinExistence type="predicted"/>
<feature type="domain" description="PucR C-terminal helix-turn-helix" evidence="1">
    <location>
        <begin position="235"/>
        <end position="291"/>
    </location>
</feature>